<dbReference type="PANTHER" id="PTHR11390">
    <property type="entry name" value="PROKARYOTIC DNA TOPOISOMERASE"/>
    <property type="match status" value="1"/>
</dbReference>
<evidence type="ECO:0000259" key="6">
    <source>
        <dbReference type="PROSITE" id="PS52039"/>
    </source>
</evidence>
<evidence type="ECO:0000256" key="5">
    <source>
        <dbReference type="RuleBase" id="RU362092"/>
    </source>
</evidence>
<dbReference type="GO" id="GO:0003677">
    <property type="term" value="F:DNA binding"/>
    <property type="evidence" value="ECO:0007669"/>
    <property type="project" value="UniProtKB-KW"/>
</dbReference>
<keyword evidence="8" id="KW-1185">Reference proteome</keyword>
<dbReference type="GO" id="GO:0005634">
    <property type="term" value="C:nucleus"/>
    <property type="evidence" value="ECO:0007669"/>
    <property type="project" value="TreeGrafter"/>
</dbReference>
<dbReference type="SMART" id="SM00437">
    <property type="entry name" value="TOP1Ac"/>
    <property type="match status" value="1"/>
</dbReference>
<dbReference type="Gene3D" id="1.10.290.10">
    <property type="entry name" value="Topoisomerase I, domain 4"/>
    <property type="match status" value="1"/>
</dbReference>
<dbReference type="RefSeq" id="XP_011129488.1">
    <property type="nucleotide sequence ID" value="XM_011131186.1"/>
</dbReference>
<comment type="similarity">
    <text evidence="1 5">Belongs to the type IA topoisomerase family.</text>
</comment>
<keyword evidence="3 5" id="KW-0238">DNA-binding</keyword>
<dbReference type="VEuPathDB" id="CryptoDB:GNI_041670"/>
<dbReference type="OrthoDB" id="430051at2759"/>
<dbReference type="GO" id="GO:0006265">
    <property type="term" value="P:DNA topological change"/>
    <property type="evidence" value="ECO:0007669"/>
    <property type="project" value="InterPro"/>
</dbReference>
<dbReference type="GO" id="GO:0006281">
    <property type="term" value="P:DNA repair"/>
    <property type="evidence" value="ECO:0007669"/>
    <property type="project" value="TreeGrafter"/>
</dbReference>
<dbReference type="InterPro" id="IPR023405">
    <property type="entry name" value="Topo_IA_core_domain"/>
</dbReference>
<dbReference type="Pfam" id="PF01131">
    <property type="entry name" value="Topoisom_bac"/>
    <property type="match status" value="1"/>
</dbReference>
<gene>
    <name evidence="7" type="ORF">GNI_041670</name>
</gene>
<comment type="caution">
    <text evidence="7">The sequence shown here is derived from an EMBL/GenBank/DDBJ whole genome shotgun (WGS) entry which is preliminary data.</text>
</comment>
<dbReference type="EMBL" id="AFNH02000317">
    <property type="protein sequence ID" value="EZG77689.1"/>
    <property type="molecule type" value="Genomic_DNA"/>
</dbReference>
<dbReference type="InterPro" id="IPR000380">
    <property type="entry name" value="Topo_IA"/>
</dbReference>
<evidence type="ECO:0000256" key="2">
    <source>
        <dbReference type="ARBA" id="ARBA00023029"/>
    </source>
</evidence>
<dbReference type="AlphaFoldDB" id="A0A023BA69"/>
<proteinExistence type="inferred from homology"/>
<dbReference type="PROSITE" id="PS52039">
    <property type="entry name" value="TOPO_IA_2"/>
    <property type="match status" value="1"/>
</dbReference>
<organism evidence="7 8">
    <name type="scientific">Gregarina niphandrodes</name>
    <name type="common">Septate eugregarine</name>
    <dbReference type="NCBI Taxonomy" id="110365"/>
    <lineage>
        <taxon>Eukaryota</taxon>
        <taxon>Sar</taxon>
        <taxon>Alveolata</taxon>
        <taxon>Apicomplexa</taxon>
        <taxon>Conoidasida</taxon>
        <taxon>Gregarinasina</taxon>
        <taxon>Eugregarinorida</taxon>
        <taxon>Gregarinidae</taxon>
        <taxon>Gregarina</taxon>
    </lineage>
</organism>
<evidence type="ECO:0000256" key="1">
    <source>
        <dbReference type="ARBA" id="ARBA00009446"/>
    </source>
</evidence>
<keyword evidence="2 5" id="KW-0799">Topoisomerase</keyword>
<dbReference type="InterPro" id="IPR013826">
    <property type="entry name" value="Topo_IA_cen_sub3"/>
</dbReference>
<protein>
    <recommendedName>
        <fullName evidence="5">DNA topoisomerase</fullName>
        <ecNumber evidence="5">5.6.2.1</ecNumber>
    </recommendedName>
</protein>
<evidence type="ECO:0000313" key="7">
    <source>
        <dbReference type="EMBL" id="EZG77689.1"/>
    </source>
</evidence>
<dbReference type="GO" id="GO:0003917">
    <property type="term" value="F:DNA topoisomerase type I (single strand cut, ATP-independent) activity"/>
    <property type="evidence" value="ECO:0007669"/>
    <property type="project" value="UniProtKB-EC"/>
</dbReference>
<comment type="function">
    <text evidence="5">Introduces a single-strand break via transesterification at a target site in duplex DNA. Releases the supercoiling and torsional tension of DNA introduced during the DNA replication and transcription by transiently cleaving and rejoining one strand of the DNA duplex. The scissile phosphodiester is attacked by the catalytic tyrosine of the enzyme, resulting in the formation of a DNA-(5'-phosphotyrosyl)-enzyme intermediate and the expulsion of a 3'-OH DNA strand.</text>
</comment>
<sequence length="306" mass="34488">MPSHQIMQIAESLYNRGIISYPRTETEIFNETMDLKSLVQVQMSSPEWGQFAAKLLHNDGFEWPRSGSRNDQAHPPIHPVRALSKSELNDDEWKVYKSVCTHFLAACSADAKGETTDVDIHMGEELFHKSGLVVTDPCFLEVYREFDNWERRNDSFPAVFEEGESIPASGLELNQGRTTAPNLLTETELISLMDKHQIGTDATMHEHIRTVQTRQYVERVPPSSFRPTVLGTALYVGISRACPELTSPQLRANTERSIAAIADGTLNPMDCTQDIIRSYVASYERLGASLIDIENCLSQWLNVRTN</sequence>
<dbReference type="InterPro" id="IPR013497">
    <property type="entry name" value="Topo_IA_cen"/>
</dbReference>
<dbReference type="PANTHER" id="PTHR11390:SF21">
    <property type="entry name" value="DNA TOPOISOMERASE 3-ALPHA"/>
    <property type="match status" value="1"/>
</dbReference>
<evidence type="ECO:0000313" key="8">
    <source>
        <dbReference type="Proteomes" id="UP000019763"/>
    </source>
</evidence>
<dbReference type="InterPro" id="IPR013824">
    <property type="entry name" value="Topo_IA_cen_sub1"/>
</dbReference>
<dbReference type="GO" id="GO:0031422">
    <property type="term" value="C:RecQ family helicase-topoisomerase III complex"/>
    <property type="evidence" value="ECO:0007669"/>
    <property type="project" value="TreeGrafter"/>
</dbReference>
<dbReference type="InterPro" id="IPR003602">
    <property type="entry name" value="Topo_IA_DNA-bd_dom"/>
</dbReference>
<name>A0A023BA69_GRENI</name>
<feature type="domain" description="Topo IA-type catalytic" evidence="6">
    <location>
        <begin position="1"/>
        <end position="283"/>
    </location>
</feature>
<dbReference type="eggNOG" id="KOG1956">
    <property type="taxonomic scope" value="Eukaryota"/>
</dbReference>
<dbReference type="EC" id="5.6.2.1" evidence="5"/>
<comment type="catalytic activity">
    <reaction evidence="5">
        <text>ATP-independent breakage of single-stranded DNA, followed by passage and rejoining.</text>
        <dbReference type="EC" id="5.6.2.1"/>
    </reaction>
</comment>
<dbReference type="GeneID" id="22911610"/>
<dbReference type="GO" id="GO:0006310">
    <property type="term" value="P:DNA recombination"/>
    <property type="evidence" value="ECO:0007669"/>
    <property type="project" value="TreeGrafter"/>
</dbReference>
<keyword evidence="4 5" id="KW-0413">Isomerase</keyword>
<accession>A0A023BA69</accession>
<evidence type="ECO:0000256" key="3">
    <source>
        <dbReference type="ARBA" id="ARBA00023125"/>
    </source>
</evidence>
<dbReference type="SUPFAM" id="SSF56712">
    <property type="entry name" value="Prokaryotic type I DNA topoisomerase"/>
    <property type="match status" value="1"/>
</dbReference>
<dbReference type="FunFam" id="1.10.290.10:FF:000001">
    <property type="entry name" value="DNA topoisomerase"/>
    <property type="match status" value="1"/>
</dbReference>
<evidence type="ECO:0000256" key="4">
    <source>
        <dbReference type="ARBA" id="ARBA00023235"/>
    </source>
</evidence>
<dbReference type="Gene3D" id="1.10.460.10">
    <property type="entry name" value="Topoisomerase I, domain 2"/>
    <property type="match status" value="1"/>
</dbReference>
<reference evidence="7" key="1">
    <citation type="submission" date="2013-12" db="EMBL/GenBank/DDBJ databases">
        <authorList>
            <person name="Omoto C.K."/>
            <person name="Sibley D."/>
            <person name="Venepally P."/>
            <person name="Hadjithomas M."/>
            <person name="Karamycheva S."/>
            <person name="Brunk B."/>
            <person name="Roos D."/>
            <person name="Caler E."/>
            <person name="Lorenzi H."/>
        </authorList>
    </citation>
    <scope>NUCLEOTIDE SEQUENCE</scope>
</reference>
<dbReference type="Proteomes" id="UP000019763">
    <property type="component" value="Unassembled WGS sequence"/>
</dbReference>